<gene>
    <name evidence="7" type="ORF">MNOR_LOCUS3784</name>
</gene>
<organism evidence="7 8">
    <name type="scientific">Meganyctiphanes norvegica</name>
    <name type="common">Northern krill</name>
    <name type="synonym">Thysanopoda norvegica</name>
    <dbReference type="NCBI Taxonomy" id="48144"/>
    <lineage>
        <taxon>Eukaryota</taxon>
        <taxon>Metazoa</taxon>
        <taxon>Ecdysozoa</taxon>
        <taxon>Arthropoda</taxon>
        <taxon>Crustacea</taxon>
        <taxon>Multicrustacea</taxon>
        <taxon>Malacostraca</taxon>
        <taxon>Eumalacostraca</taxon>
        <taxon>Eucarida</taxon>
        <taxon>Euphausiacea</taxon>
        <taxon>Euphausiidae</taxon>
        <taxon>Meganyctiphanes</taxon>
    </lineage>
</organism>
<dbReference type="PANTHER" id="PTHR11134">
    <property type="entry name" value="ADAPTOR COMPLEX SUBUNIT BETA FAMILY MEMBER"/>
    <property type="match status" value="1"/>
</dbReference>
<dbReference type="Proteomes" id="UP001497623">
    <property type="component" value="Unassembled WGS sequence"/>
</dbReference>
<dbReference type="Pfam" id="PF01602">
    <property type="entry name" value="Adaptin_N"/>
    <property type="match status" value="1"/>
</dbReference>
<proteinExistence type="inferred from homology"/>
<dbReference type="InterPro" id="IPR011989">
    <property type="entry name" value="ARM-like"/>
</dbReference>
<evidence type="ECO:0000256" key="2">
    <source>
        <dbReference type="ARBA" id="ARBA00006613"/>
    </source>
</evidence>
<protein>
    <recommendedName>
        <fullName evidence="6">Clathrin/coatomer adaptor adaptin-like N-terminal domain-containing protein</fullName>
    </recommendedName>
</protein>
<keyword evidence="8" id="KW-1185">Reference proteome</keyword>
<dbReference type="InterPro" id="IPR026739">
    <property type="entry name" value="AP_beta"/>
</dbReference>
<evidence type="ECO:0000256" key="3">
    <source>
        <dbReference type="ARBA" id="ARBA00022448"/>
    </source>
</evidence>
<dbReference type="EMBL" id="CAXKWB010001331">
    <property type="protein sequence ID" value="CAL4064032.1"/>
    <property type="molecule type" value="Genomic_DNA"/>
</dbReference>
<evidence type="ECO:0000313" key="7">
    <source>
        <dbReference type="EMBL" id="CAL4064032.1"/>
    </source>
</evidence>
<keyword evidence="5" id="KW-0472">Membrane</keyword>
<feature type="non-terminal residue" evidence="7">
    <location>
        <position position="568"/>
    </location>
</feature>
<dbReference type="GO" id="GO:0030117">
    <property type="term" value="C:membrane coat"/>
    <property type="evidence" value="ECO:0007669"/>
    <property type="project" value="InterPro"/>
</dbReference>
<dbReference type="GO" id="GO:0016192">
    <property type="term" value="P:vesicle-mediated transport"/>
    <property type="evidence" value="ECO:0007669"/>
    <property type="project" value="InterPro"/>
</dbReference>
<feature type="domain" description="Clathrin/coatomer adaptor adaptin-like N-terminal" evidence="6">
    <location>
        <begin position="51"/>
        <end position="488"/>
    </location>
</feature>
<reference evidence="7 8" key="1">
    <citation type="submission" date="2024-05" db="EMBL/GenBank/DDBJ databases">
        <authorList>
            <person name="Wallberg A."/>
        </authorList>
    </citation>
    <scope>NUCLEOTIDE SEQUENCE [LARGE SCALE GENOMIC DNA]</scope>
</reference>
<comment type="caution">
    <text evidence="7">The sequence shown here is derived from an EMBL/GenBank/DDBJ whole genome shotgun (WGS) entry which is preliminary data.</text>
</comment>
<keyword evidence="4" id="KW-0653">Protein transport</keyword>
<comment type="subcellular location">
    <subcellularLocation>
        <location evidence="1">Endomembrane system</location>
    </subcellularLocation>
</comment>
<dbReference type="GO" id="GO:0012505">
    <property type="term" value="C:endomembrane system"/>
    <property type="evidence" value="ECO:0007669"/>
    <property type="project" value="UniProtKB-SubCell"/>
</dbReference>
<dbReference type="AlphaFoldDB" id="A0AAV2PVB7"/>
<evidence type="ECO:0000313" key="8">
    <source>
        <dbReference type="Proteomes" id="UP001497623"/>
    </source>
</evidence>
<dbReference type="Gene3D" id="1.25.10.10">
    <property type="entry name" value="Leucine-rich Repeat Variant"/>
    <property type="match status" value="1"/>
</dbReference>
<name>A0AAV2PVB7_MEGNR</name>
<keyword evidence="3" id="KW-0813">Transport</keyword>
<dbReference type="InterPro" id="IPR002553">
    <property type="entry name" value="Clathrin/coatomer_adapt-like_N"/>
</dbReference>
<evidence type="ECO:0000256" key="5">
    <source>
        <dbReference type="ARBA" id="ARBA00023136"/>
    </source>
</evidence>
<evidence type="ECO:0000256" key="4">
    <source>
        <dbReference type="ARBA" id="ARBA00022927"/>
    </source>
</evidence>
<evidence type="ECO:0000256" key="1">
    <source>
        <dbReference type="ARBA" id="ARBA00004308"/>
    </source>
</evidence>
<dbReference type="SUPFAM" id="SSF48371">
    <property type="entry name" value="ARM repeat"/>
    <property type="match status" value="1"/>
</dbReference>
<comment type="similarity">
    <text evidence="2">Belongs to the adaptor complexes large subunit family.</text>
</comment>
<evidence type="ECO:0000259" key="6">
    <source>
        <dbReference type="Pfam" id="PF01602"/>
    </source>
</evidence>
<accession>A0AAV2PVB7</accession>
<sequence length="568" mass="61090">MSGPRNNILVTGIVGIENAAKRNIVEYSIFGGRFTKKITALSPHTKLWCGDNPDLSLLTANLLVRDASDANPSIRCSSISALAALPGMDETSVRVLSVALSDQAPQVRRSAAASCISLFGHAPEAVLSSGLVDALYECIRDSDPIVIINCILSLDHILSDEGGIVVNKTIAHYLLGQITQFSNSNVSYILSLLLKYNPKSKDEVFLMLNSIDETLSSRMPNVLINAIKLFLHITQDFQHLKKDMLETVQPAICKILSQNIPETSYLVLDFLCTIGDIREVFSNNYKFFLVRGKDPGYLKSQKLKVLPLVCNEQNVGKLIEEVKPFCTDYQSFKDAIRCLGTLGQVNSSAKELCCSSLIPLLESPTEQVVAASLECLLIIFPTHGGTSSSSVSSSGEAVTYQISPSLSAAVTRALSSGSMQESSPALVLHVLGNLAHCLPSSPDILEQISSVILAASSPDVYSSLIKAAARVFLAQPSQTQLLLSSVLSTGFQHKGLPTEMAALVYAVLQEPPEKAALLLGCQVYSPKNYISNNLSTNIGSDHILIPLIESNKSILASSPENILLQGSV</sequence>
<dbReference type="InterPro" id="IPR016024">
    <property type="entry name" value="ARM-type_fold"/>
</dbReference>
<dbReference type="GO" id="GO:0006886">
    <property type="term" value="P:intracellular protein transport"/>
    <property type="evidence" value="ECO:0007669"/>
    <property type="project" value="InterPro"/>
</dbReference>